<dbReference type="Pfam" id="PF11392">
    <property type="entry name" value="AllH"/>
    <property type="match status" value="1"/>
</dbReference>
<evidence type="ECO:0000313" key="1">
    <source>
        <dbReference type="EMBL" id="MFC0226865.1"/>
    </source>
</evidence>
<keyword evidence="2" id="KW-1185">Reference proteome</keyword>
<name>A0ABV6ED03_9GAMM</name>
<reference evidence="1 2" key="1">
    <citation type="submission" date="2024-09" db="EMBL/GenBank/DDBJ databases">
        <authorList>
            <person name="Sun Q."/>
            <person name="Mori K."/>
        </authorList>
    </citation>
    <scope>NUCLEOTIDE SEQUENCE [LARGE SCALE GENOMIC DNA]</scope>
    <source>
        <strain evidence="1 2">CCM 8626</strain>
    </source>
</reference>
<dbReference type="EMBL" id="JBHLXG010000008">
    <property type="protein sequence ID" value="MFC0226865.1"/>
    <property type="molecule type" value="Genomic_DNA"/>
</dbReference>
<sequence length="272" mass="29966">MIITALTVSDHATQDYGPLRCVGRFNNAINFLSQNDRLLTLHREGHGLSPMGWEIGDDDFDEVFDSQPLAARCQLSPLGLELDHALIYCRVKRLNLHLALGDEIPLPPLVSALADETAHTGLFGRLDRLVEHALCGEIRDIQSRFTRWLQGENVDWSTVLGKGPGLTPSNDDTLVGMLLTAHLDSRVDVTQLPNFFAGSQPLSQLTTLVSVYYLQFAAKGIFSTPLQLLARALLRPSELPDAISDLLETGHFSGADTLLGIWLGVQTINRLY</sequence>
<comment type="caution">
    <text evidence="1">The sequence shown here is derived from an EMBL/GenBank/DDBJ whole genome shotgun (WGS) entry which is preliminary data.</text>
</comment>
<accession>A0ABV6ED03</accession>
<gene>
    <name evidence="1" type="ORF">ACFFJ3_10180</name>
</gene>
<evidence type="ECO:0000313" key="2">
    <source>
        <dbReference type="Proteomes" id="UP001589792"/>
    </source>
</evidence>
<dbReference type="Proteomes" id="UP001589792">
    <property type="component" value="Unassembled WGS sequence"/>
</dbReference>
<dbReference type="InterPro" id="IPR021530">
    <property type="entry name" value="AllH-like"/>
</dbReference>
<organism evidence="1 2">
    <name type="scientific">Serratia aquatilis</name>
    <dbReference type="NCBI Taxonomy" id="1737515"/>
    <lineage>
        <taxon>Bacteria</taxon>
        <taxon>Pseudomonadati</taxon>
        <taxon>Pseudomonadota</taxon>
        <taxon>Gammaproteobacteria</taxon>
        <taxon>Enterobacterales</taxon>
        <taxon>Yersiniaceae</taxon>
        <taxon>Serratia</taxon>
    </lineage>
</organism>
<protein>
    <submittedName>
        <fullName evidence="1">DUF2877 domain-containing protein</fullName>
    </submittedName>
</protein>
<proteinExistence type="predicted"/>
<dbReference type="RefSeq" id="WP_380675065.1">
    <property type="nucleotide sequence ID" value="NZ_CP173186.1"/>
</dbReference>